<keyword evidence="13" id="KW-1185">Reference proteome</keyword>
<dbReference type="InterPro" id="IPR005995">
    <property type="entry name" value="Pgm_bpd_ind"/>
</dbReference>
<feature type="binding site" evidence="8">
    <location>
        <position position="438"/>
    </location>
    <ligand>
        <name>Mn(2+)</name>
        <dbReference type="ChEBI" id="CHEBI:29035"/>
        <label>2</label>
    </ligand>
</feature>
<dbReference type="SUPFAM" id="SSF53649">
    <property type="entry name" value="Alkaline phosphatase-like"/>
    <property type="match status" value="1"/>
</dbReference>
<proteinExistence type="inferred from homology"/>
<comment type="catalytic activity">
    <reaction evidence="1 8">
        <text>(2R)-2-phosphoglycerate = (2R)-3-phosphoglycerate</text>
        <dbReference type="Rhea" id="RHEA:15901"/>
        <dbReference type="ChEBI" id="CHEBI:58272"/>
        <dbReference type="ChEBI" id="CHEBI:58289"/>
        <dbReference type="EC" id="5.4.2.12"/>
    </reaction>
</comment>
<gene>
    <name evidence="8 12" type="primary">gpmI</name>
    <name evidence="12" type="ORF">NX772_01130</name>
</gene>
<evidence type="ECO:0000256" key="1">
    <source>
        <dbReference type="ARBA" id="ARBA00000370"/>
    </source>
</evidence>
<evidence type="ECO:0000256" key="8">
    <source>
        <dbReference type="HAMAP-Rule" id="MF_01038"/>
    </source>
</evidence>
<feature type="domain" description="Metalloenzyme" evidence="10">
    <location>
        <begin position="3"/>
        <end position="491"/>
    </location>
</feature>
<dbReference type="RefSeq" id="WP_027123237.1">
    <property type="nucleotide sequence ID" value="NZ_CP103423.1"/>
</dbReference>
<dbReference type="PANTHER" id="PTHR31637">
    <property type="entry name" value="2,3-BISPHOSPHOGLYCERATE-INDEPENDENT PHOSPHOGLYCERATE MUTASE"/>
    <property type="match status" value="1"/>
</dbReference>
<keyword evidence="6 8" id="KW-0464">Manganese</keyword>
<dbReference type="CDD" id="cd16010">
    <property type="entry name" value="iPGM"/>
    <property type="match status" value="1"/>
</dbReference>
<feature type="binding site" evidence="8">
    <location>
        <position position="11"/>
    </location>
    <ligand>
        <name>Mn(2+)</name>
        <dbReference type="ChEBI" id="CHEBI:29035"/>
        <label>2</label>
    </ligand>
</feature>
<feature type="binding site" evidence="8">
    <location>
        <begin position="152"/>
        <end position="153"/>
    </location>
    <ligand>
        <name>substrate</name>
    </ligand>
</feature>
<comment type="cofactor">
    <cofactor evidence="8">
        <name>Mn(2+)</name>
        <dbReference type="ChEBI" id="CHEBI:29035"/>
    </cofactor>
    <text evidence="8">Binds 2 manganese ions per subunit.</text>
</comment>
<dbReference type="NCBIfam" id="TIGR01307">
    <property type="entry name" value="pgm_bpd_ind"/>
    <property type="match status" value="1"/>
</dbReference>
<reference evidence="12" key="1">
    <citation type="submission" date="2022-08" db="EMBL/GenBank/DDBJ databases">
        <title>Complete genome sequence of Mycoplasma molare type strain H 542.</title>
        <authorList>
            <person name="Spergser J."/>
        </authorList>
    </citation>
    <scope>NUCLEOTIDE SEQUENCE</scope>
    <source>
        <strain evidence="12">H 542</strain>
    </source>
</reference>
<dbReference type="Pfam" id="PF01676">
    <property type="entry name" value="Metalloenzyme"/>
    <property type="match status" value="1"/>
</dbReference>
<feature type="binding site" evidence="8">
    <location>
        <position position="331"/>
    </location>
    <ligand>
        <name>substrate</name>
    </ligand>
</feature>
<feature type="domain" description="BPG-independent PGAM N-terminal" evidence="11">
    <location>
        <begin position="81"/>
        <end position="295"/>
    </location>
</feature>
<dbReference type="Gene3D" id="3.40.1450.10">
    <property type="entry name" value="BPG-independent phosphoglycerate mutase, domain B"/>
    <property type="match status" value="1"/>
</dbReference>
<dbReference type="GO" id="GO:0004619">
    <property type="term" value="F:phosphoglycerate mutase activity"/>
    <property type="evidence" value="ECO:0007669"/>
    <property type="project" value="UniProtKB-EC"/>
</dbReference>
<dbReference type="EMBL" id="CP103423">
    <property type="protein sequence ID" value="UWD34416.1"/>
    <property type="molecule type" value="Genomic_DNA"/>
</dbReference>
<comment type="subunit">
    <text evidence="8">Monomer.</text>
</comment>
<comment type="function">
    <text evidence="8">Catalyzes the interconversion of 2-phosphoglycerate and 3-phosphoglycerate.</text>
</comment>
<comment type="pathway">
    <text evidence="2 8">Carbohydrate degradation; glycolysis; pyruvate from D-glyceraldehyde 3-phosphate: step 3/5.</text>
</comment>
<keyword evidence="4 8" id="KW-0479">Metal-binding</keyword>
<evidence type="ECO:0000256" key="5">
    <source>
        <dbReference type="ARBA" id="ARBA00023152"/>
    </source>
</evidence>
<dbReference type="InterPro" id="IPR011258">
    <property type="entry name" value="BPG-indep_PGM_N"/>
</dbReference>
<sequence length="503" mass="56719">MKKPVILTVIDGLGLREEVQGNAFTQAKTPVFDEYFKNYPFSIIQASENYVGLPKGQMGNSEVGHLNIGAGFVVYTGLSLINKSLEEGTFRKNDKFIKAFENSKKTGTTLQIMGLLSPGGVHSLENHLFELLEAANEYGVERVSVHVFGDGRDVAPQSILASLEKLEGILSKYPNYNVASISGRFYSMDRDKNFDRVEKAYESILGFSENKFNNSIDYVKEQYNQGIFDEFLVPAVNENLESGDFLRNKQSVIFFNFRPDRARQLSHLILKTDLYDFVPKKKVHVHEFVSMMKYEGIKTKIAFEETEVTEPIGKVIEKAGLKQLRLAETQKYAHVTFFMDGGNDVEYKNSERIMVPSLKVESYADAPEMSAKEITDELLKRAKEFDVVIMNFANPDMVGHTGNLKSAIKAVEVLDEQLGRIKKWVEENDAVQFITADHGNAEITEDKEGNPATKHTSQPVMFITTDKTLKLKNGKLANIAPTILDYLKIEKPKSMNEESLIEK</sequence>
<feature type="binding site" evidence="8">
    <location>
        <position position="61"/>
    </location>
    <ligand>
        <name>Mn(2+)</name>
        <dbReference type="ChEBI" id="CHEBI:29035"/>
        <label>2</label>
    </ligand>
</feature>
<feature type="binding site" evidence="8">
    <location>
        <position position="455"/>
    </location>
    <ligand>
        <name>Mn(2+)</name>
        <dbReference type="ChEBI" id="CHEBI:29035"/>
        <label>1</label>
    </ligand>
</feature>
<dbReference type="Proteomes" id="UP001058364">
    <property type="component" value="Chromosome"/>
</dbReference>
<comment type="similarity">
    <text evidence="3 8">Belongs to the BPG-independent phosphoglycerate mutase family.</text>
</comment>
<accession>A0ABY5TY22</accession>
<evidence type="ECO:0000256" key="3">
    <source>
        <dbReference type="ARBA" id="ARBA00008819"/>
    </source>
</evidence>
<evidence type="ECO:0000313" key="12">
    <source>
        <dbReference type="EMBL" id="UWD34416.1"/>
    </source>
</evidence>
<dbReference type="Gene3D" id="3.40.720.10">
    <property type="entry name" value="Alkaline Phosphatase, subunit A"/>
    <property type="match status" value="1"/>
</dbReference>
<feature type="binding site" evidence="8">
    <location>
        <position position="122"/>
    </location>
    <ligand>
        <name>substrate</name>
    </ligand>
</feature>
<dbReference type="InterPro" id="IPR017850">
    <property type="entry name" value="Alkaline_phosphatase_core_sf"/>
</dbReference>
<keyword evidence="5 8" id="KW-0324">Glycolysis</keyword>
<dbReference type="InterPro" id="IPR036646">
    <property type="entry name" value="PGAM_B_sf"/>
</dbReference>
<feature type="active site" description="Phosphoserine intermediate" evidence="8">
    <location>
        <position position="61"/>
    </location>
</feature>
<feature type="binding site" evidence="8">
    <location>
        <position position="437"/>
    </location>
    <ligand>
        <name>Mn(2+)</name>
        <dbReference type="ChEBI" id="CHEBI:29035"/>
        <label>2</label>
    </ligand>
</feature>
<dbReference type="PIRSF" id="PIRSF001492">
    <property type="entry name" value="IPGAM"/>
    <property type="match status" value="1"/>
</dbReference>
<evidence type="ECO:0000256" key="9">
    <source>
        <dbReference type="NCBIfam" id="TIGR01307"/>
    </source>
</evidence>
<name>A0ABY5TY22_9BACT</name>
<evidence type="ECO:0000256" key="2">
    <source>
        <dbReference type="ARBA" id="ARBA00004798"/>
    </source>
</evidence>
<feature type="binding site" evidence="8">
    <location>
        <begin position="258"/>
        <end position="261"/>
    </location>
    <ligand>
        <name>substrate</name>
    </ligand>
</feature>
<evidence type="ECO:0000256" key="6">
    <source>
        <dbReference type="ARBA" id="ARBA00023211"/>
    </source>
</evidence>
<protein>
    <recommendedName>
        <fullName evidence="8 9">2,3-bisphosphoglycerate-independent phosphoglycerate mutase</fullName>
        <shortName evidence="8">BPG-independent PGAM</shortName>
        <shortName evidence="8">Phosphoglyceromutase</shortName>
        <shortName evidence="8">iPGM</shortName>
        <ecNumber evidence="8 9">5.4.2.12</ecNumber>
    </recommendedName>
</protein>
<dbReference type="EC" id="5.4.2.12" evidence="8 9"/>
<evidence type="ECO:0000256" key="7">
    <source>
        <dbReference type="ARBA" id="ARBA00023235"/>
    </source>
</evidence>
<feature type="binding site" evidence="8">
    <location>
        <position position="396"/>
    </location>
    <ligand>
        <name>Mn(2+)</name>
        <dbReference type="ChEBI" id="CHEBI:29035"/>
        <label>1</label>
    </ligand>
</feature>
<evidence type="ECO:0000259" key="10">
    <source>
        <dbReference type="Pfam" id="PF01676"/>
    </source>
</evidence>
<evidence type="ECO:0000256" key="4">
    <source>
        <dbReference type="ARBA" id="ARBA00022723"/>
    </source>
</evidence>
<feature type="binding site" evidence="8">
    <location>
        <position position="190"/>
    </location>
    <ligand>
        <name>substrate</name>
    </ligand>
</feature>
<evidence type="ECO:0000313" key="13">
    <source>
        <dbReference type="Proteomes" id="UP001058364"/>
    </source>
</evidence>
<dbReference type="Pfam" id="PF06415">
    <property type="entry name" value="iPGM_N"/>
    <property type="match status" value="1"/>
</dbReference>
<keyword evidence="7 8" id="KW-0413">Isomerase</keyword>
<dbReference type="PANTHER" id="PTHR31637:SF0">
    <property type="entry name" value="2,3-BISPHOSPHOGLYCERATE-INDEPENDENT PHOSPHOGLYCERATE MUTASE"/>
    <property type="match status" value="1"/>
</dbReference>
<dbReference type="HAMAP" id="MF_01038">
    <property type="entry name" value="GpmI"/>
    <property type="match status" value="1"/>
</dbReference>
<dbReference type="InterPro" id="IPR006124">
    <property type="entry name" value="Metalloenzyme"/>
</dbReference>
<organism evidence="12 13">
    <name type="scientific">Mesomycoplasma molare</name>
    <dbReference type="NCBI Taxonomy" id="171288"/>
    <lineage>
        <taxon>Bacteria</taxon>
        <taxon>Bacillati</taxon>
        <taxon>Mycoplasmatota</taxon>
        <taxon>Mycoplasmoidales</taxon>
        <taxon>Metamycoplasmataceae</taxon>
        <taxon>Mesomycoplasma</taxon>
    </lineage>
</organism>
<evidence type="ECO:0000259" key="11">
    <source>
        <dbReference type="Pfam" id="PF06415"/>
    </source>
</evidence>
<feature type="binding site" evidence="8">
    <location>
        <position position="184"/>
    </location>
    <ligand>
        <name>substrate</name>
    </ligand>
</feature>
<feature type="binding site" evidence="8">
    <location>
        <position position="400"/>
    </location>
    <ligand>
        <name>Mn(2+)</name>
        <dbReference type="ChEBI" id="CHEBI:29035"/>
        <label>1</label>
    </ligand>
</feature>
<dbReference type="SUPFAM" id="SSF64158">
    <property type="entry name" value="2,3-Bisphosphoglycerate-independent phosphoglycerate mutase, substrate-binding domain"/>
    <property type="match status" value="1"/>
</dbReference>